<reference evidence="1" key="2">
    <citation type="submission" date="2023-05" db="EMBL/GenBank/DDBJ databases">
        <authorList>
            <consortium name="Lawrence Berkeley National Laboratory"/>
            <person name="Steindorff A."/>
            <person name="Hensen N."/>
            <person name="Bonometti L."/>
            <person name="Westerberg I."/>
            <person name="Brannstrom I.O."/>
            <person name="Guillou S."/>
            <person name="Cros-Aarteil S."/>
            <person name="Calhoun S."/>
            <person name="Haridas S."/>
            <person name="Kuo A."/>
            <person name="Mondo S."/>
            <person name="Pangilinan J."/>
            <person name="Riley R."/>
            <person name="Labutti K."/>
            <person name="Andreopoulos B."/>
            <person name="Lipzen A."/>
            <person name="Chen C."/>
            <person name="Yanf M."/>
            <person name="Daum C."/>
            <person name="Ng V."/>
            <person name="Clum A."/>
            <person name="Ohm R."/>
            <person name="Martin F."/>
            <person name="Silar P."/>
            <person name="Natvig D."/>
            <person name="Lalanne C."/>
            <person name="Gautier V."/>
            <person name="Ament-Velasquez S.L."/>
            <person name="Kruys A."/>
            <person name="Hutchinson M.I."/>
            <person name="Powell A.J."/>
            <person name="Barry K."/>
            <person name="Miller A.N."/>
            <person name="Grigoriev I.V."/>
            <person name="Debuchy R."/>
            <person name="Gladieux P."/>
            <person name="Thoren M.H."/>
            <person name="Johannesson H."/>
        </authorList>
    </citation>
    <scope>NUCLEOTIDE SEQUENCE</scope>
    <source>
        <strain evidence="1">CBS 757.83</strain>
    </source>
</reference>
<proteinExistence type="predicted"/>
<accession>A0AAN6PYW9</accession>
<protein>
    <submittedName>
        <fullName evidence="1">Uncharacterized protein</fullName>
    </submittedName>
</protein>
<sequence length="85" mass="9451">MLIRIRSTAQNSSEMKRSDWRFGLTHRSSSVCDPCRPCRRPPDHGSRSEADDDDCTLTTSIMALIISSMSTQDAESGNSKAFNLL</sequence>
<gene>
    <name evidence="1" type="ORF">N658DRAFT_156989</name>
</gene>
<dbReference type="EMBL" id="MU863647">
    <property type="protein sequence ID" value="KAK4099636.1"/>
    <property type="molecule type" value="Genomic_DNA"/>
</dbReference>
<evidence type="ECO:0000313" key="2">
    <source>
        <dbReference type="Proteomes" id="UP001305647"/>
    </source>
</evidence>
<keyword evidence="2" id="KW-1185">Reference proteome</keyword>
<organism evidence="1 2">
    <name type="scientific">Parathielavia hyrcaniae</name>
    <dbReference type="NCBI Taxonomy" id="113614"/>
    <lineage>
        <taxon>Eukaryota</taxon>
        <taxon>Fungi</taxon>
        <taxon>Dikarya</taxon>
        <taxon>Ascomycota</taxon>
        <taxon>Pezizomycotina</taxon>
        <taxon>Sordariomycetes</taxon>
        <taxon>Sordariomycetidae</taxon>
        <taxon>Sordariales</taxon>
        <taxon>Chaetomiaceae</taxon>
        <taxon>Parathielavia</taxon>
    </lineage>
</organism>
<name>A0AAN6PYW9_9PEZI</name>
<comment type="caution">
    <text evidence="1">The sequence shown here is derived from an EMBL/GenBank/DDBJ whole genome shotgun (WGS) entry which is preliminary data.</text>
</comment>
<dbReference type="Proteomes" id="UP001305647">
    <property type="component" value="Unassembled WGS sequence"/>
</dbReference>
<evidence type="ECO:0000313" key="1">
    <source>
        <dbReference type="EMBL" id="KAK4099636.1"/>
    </source>
</evidence>
<dbReference type="AlphaFoldDB" id="A0AAN6PYW9"/>
<reference evidence="1" key="1">
    <citation type="journal article" date="2023" name="Mol. Phylogenet. Evol.">
        <title>Genome-scale phylogeny and comparative genomics of the fungal order Sordariales.</title>
        <authorList>
            <person name="Hensen N."/>
            <person name="Bonometti L."/>
            <person name="Westerberg I."/>
            <person name="Brannstrom I.O."/>
            <person name="Guillou S."/>
            <person name="Cros-Aarteil S."/>
            <person name="Calhoun S."/>
            <person name="Haridas S."/>
            <person name="Kuo A."/>
            <person name="Mondo S."/>
            <person name="Pangilinan J."/>
            <person name="Riley R."/>
            <person name="LaButti K."/>
            <person name="Andreopoulos B."/>
            <person name="Lipzen A."/>
            <person name="Chen C."/>
            <person name="Yan M."/>
            <person name="Daum C."/>
            <person name="Ng V."/>
            <person name="Clum A."/>
            <person name="Steindorff A."/>
            <person name="Ohm R.A."/>
            <person name="Martin F."/>
            <person name="Silar P."/>
            <person name="Natvig D.O."/>
            <person name="Lalanne C."/>
            <person name="Gautier V."/>
            <person name="Ament-Velasquez S.L."/>
            <person name="Kruys A."/>
            <person name="Hutchinson M.I."/>
            <person name="Powell A.J."/>
            <person name="Barry K."/>
            <person name="Miller A.N."/>
            <person name="Grigoriev I.V."/>
            <person name="Debuchy R."/>
            <person name="Gladieux P."/>
            <person name="Hiltunen Thoren M."/>
            <person name="Johannesson H."/>
        </authorList>
    </citation>
    <scope>NUCLEOTIDE SEQUENCE</scope>
    <source>
        <strain evidence="1">CBS 757.83</strain>
    </source>
</reference>